<dbReference type="InterPro" id="IPR000985">
    <property type="entry name" value="Lectin_LegA_CS"/>
</dbReference>
<dbReference type="InterPro" id="IPR050258">
    <property type="entry name" value="Leguminous_Lectin"/>
</dbReference>
<dbReference type="Gene3D" id="2.60.120.200">
    <property type="match status" value="1"/>
</dbReference>
<keyword evidence="2" id="KW-0430">Lectin</keyword>
<gene>
    <name evidence="4" type="ORF">NCGR_LOCUS52326</name>
</gene>
<organism evidence="4 5">
    <name type="scientific">Miscanthus lutarioriparius</name>
    <dbReference type="NCBI Taxonomy" id="422564"/>
    <lineage>
        <taxon>Eukaryota</taxon>
        <taxon>Viridiplantae</taxon>
        <taxon>Streptophyta</taxon>
        <taxon>Embryophyta</taxon>
        <taxon>Tracheophyta</taxon>
        <taxon>Spermatophyta</taxon>
        <taxon>Magnoliopsida</taxon>
        <taxon>Liliopsida</taxon>
        <taxon>Poales</taxon>
        <taxon>Poaceae</taxon>
        <taxon>PACMAD clade</taxon>
        <taxon>Panicoideae</taxon>
        <taxon>Andropogonodae</taxon>
        <taxon>Andropogoneae</taxon>
        <taxon>Saccharinae</taxon>
        <taxon>Miscanthus</taxon>
    </lineage>
</organism>
<dbReference type="PIRSF" id="PIRSF002690">
    <property type="entry name" value="L-type_lectin_plant"/>
    <property type="match status" value="1"/>
</dbReference>
<dbReference type="AlphaFoldDB" id="A0A811RGB2"/>
<dbReference type="InterPro" id="IPR001220">
    <property type="entry name" value="Legume_lectin_dom"/>
</dbReference>
<evidence type="ECO:0000313" key="5">
    <source>
        <dbReference type="Proteomes" id="UP000604825"/>
    </source>
</evidence>
<proteinExistence type="inferred from homology"/>
<dbReference type="PANTHER" id="PTHR32401:SF56">
    <property type="entry name" value="OS09G0336400 PROTEIN"/>
    <property type="match status" value="1"/>
</dbReference>
<name>A0A811RGB2_9POAL</name>
<evidence type="ECO:0000256" key="1">
    <source>
        <dbReference type="ARBA" id="ARBA00007606"/>
    </source>
</evidence>
<dbReference type="OrthoDB" id="694346at2759"/>
<protein>
    <recommendedName>
        <fullName evidence="3">Legume lectin domain-containing protein</fullName>
    </recommendedName>
</protein>
<comment type="similarity">
    <text evidence="1">Belongs to the leguminous lectin family.</text>
</comment>
<dbReference type="Pfam" id="PF00139">
    <property type="entry name" value="Lectin_legB"/>
    <property type="match status" value="1"/>
</dbReference>
<dbReference type="Proteomes" id="UP000604825">
    <property type="component" value="Unassembled WGS sequence"/>
</dbReference>
<feature type="domain" description="Legume lectin" evidence="3">
    <location>
        <begin position="23"/>
        <end position="225"/>
    </location>
</feature>
<dbReference type="GO" id="GO:0030246">
    <property type="term" value="F:carbohydrate binding"/>
    <property type="evidence" value="ECO:0007669"/>
    <property type="project" value="UniProtKB-KW"/>
</dbReference>
<dbReference type="CDD" id="cd06899">
    <property type="entry name" value="lectin_legume_LecRK_Arcelin_ConA"/>
    <property type="match status" value="1"/>
</dbReference>
<comment type="caution">
    <text evidence="4">The sequence shown here is derived from an EMBL/GenBank/DDBJ whole genome shotgun (WGS) entry which is preliminary data.</text>
</comment>
<reference evidence="4" key="1">
    <citation type="submission" date="2020-10" db="EMBL/GenBank/DDBJ databases">
        <authorList>
            <person name="Han B."/>
            <person name="Lu T."/>
            <person name="Zhao Q."/>
            <person name="Huang X."/>
            <person name="Zhao Y."/>
        </authorList>
    </citation>
    <scope>NUCLEOTIDE SEQUENCE</scope>
</reference>
<dbReference type="InterPro" id="IPR013320">
    <property type="entry name" value="ConA-like_dom_sf"/>
</dbReference>
<dbReference type="PANTHER" id="PTHR32401">
    <property type="entry name" value="CONCANAVALIN A-LIKE LECTIN FAMILY PROTEIN"/>
    <property type="match status" value="1"/>
</dbReference>
<evidence type="ECO:0000259" key="3">
    <source>
        <dbReference type="Pfam" id="PF00139"/>
    </source>
</evidence>
<accession>A0A811RGB2</accession>
<evidence type="ECO:0000256" key="2">
    <source>
        <dbReference type="ARBA" id="ARBA00022734"/>
    </source>
</evidence>
<dbReference type="SUPFAM" id="SSF49899">
    <property type="entry name" value="Concanavalin A-like lectins/glucanases"/>
    <property type="match status" value="1"/>
</dbReference>
<evidence type="ECO:0000313" key="4">
    <source>
        <dbReference type="EMBL" id="CAD6269021.1"/>
    </source>
</evidence>
<dbReference type="PROSITE" id="PS00308">
    <property type="entry name" value="LECTIN_LEGUME_ALPHA"/>
    <property type="match status" value="1"/>
</dbReference>
<sequence>MAAVTLLPTPKPWSVSADKLHRRSGDAMLTQDTLELTRNRFDQSSEFSVGRAKYTKPVPLWDGATSETASFTTTFSFQIIRDPRSYTGDGMAFFLGHFGSDIPSNSTGGSLGLLTHYTNGTGDGTLNPENADISDSHVAIDVNSVNSTATKDTTSPTKNLTSSVMTATVRYVNVTKLLAVQLVINGTSYNVNTTVDLRSYLPERVAVGFSAATGHAGEMNKILSCRAGMAA</sequence>
<dbReference type="EMBL" id="CAJGYO010000014">
    <property type="protein sequence ID" value="CAD6269021.1"/>
    <property type="molecule type" value="Genomic_DNA"/>
</dbReference>
<dbReference type="InterPro" id="IPR016363">
    <property type="entry name" value="L-lectin"/>
</dbReference>
<keyword evidence="5" id="KW-1185">Reference proteome</keyword>